<evidence type="ECO:0008006" key="11">
    <source>
        <dbReference type="Google" id="ProtNLM"/>
    </source>
</evidence>
<dbReference type="Proteomes" id="UP001590951">
    <property type="component" value="Unassembled WGS sequence"/>
</dbReference>
<dbReference type="EMBL" id="JBHFEH010000002">
    <property type="protein sequence ID" value="KAL2058694.1"/>
    <property type="molecule type" value="Genomic_DNA"/>
</dbReference>
<keyword evidence="3" id="KW-0762">Sugar transport</keyword>
<sequence length="439" mass="47985">MSRSTKAKGPRQRNTKQASDGTLTPPGTKTINVQEEKPAESDGPWTFARAMGVGATMVHMTLPKSMGLVVMTSLIFGGCCSNVYALESIIKEEPDSGLLITFIQFAVVALFTWPTHFSINRPPFFLKPRSVPLARWVPNIFMFFAVNLLNNFAFGYDISVPVHIILRSGGSMMTMLVGHIWGKRYTGVQVLSVAMLTIGIITAAMADAQSKGKSSSSSILTIDPQFITGLSILFIAQLLSAIMGLYTQLTYAKYGSHWHENLFYSHFLSVPLFLPFFPSLLYQFKQLLSSPPILLTPFINSPSLLLPASAAKESGREFQLPPILSIPGTPGITIPKHVLTLALNALTQYACIRGVNLLGARTTALGVSIVLNVRKLVSLFASIWLFGNTLPPGVVAGAAVVFSSAGVWAWEGQRISTKEKEGKKKEDVKHRWELLAKRE</sequence>
<feature type="region of interest" description="Disordered" evidence="7">
    <location>
        <begin position="1"/>
        <end position="41"/>
    </location>
</feature>
<feature type="transmembrane region" description="Helical" evidence="8">
    <location>
        <begin position="263"/>
        <end position="282"/>
    </location>
</feature>
<evidence type="ECO:0000256" key="3">
    <source>
        <dbReference type="ARBA" id="ARBA00022597"/>
    </source>
</evidence>
<evidence type="ECO:0000256" key="7">
    <source>
        <dbReference type="SAM" id="MobiDB-lite"/>
    </source>
</evidence>
<accession>A0ABR4BLM9</accession>
<evidence type="ECO:0000313" key="9">
    <source>
        <dbReference type="EMBL" id="KAL2058694.1"/>
    </source>
</evidence>
<keyword evidence="5 8" id="KW-1133">Transmembrane helix</keyword>
<keyword evidence="6 8" id="KW-0472">Membrane</keyword>
<keyword evidence="4 8" id="KW-0812">Transmembrane</keyword>
<keyword evidence="2" id="KW-0813">Transport</keyword>
<evidence type="ECO:0000256" key="5">
    <source>
        <dbReference type="ARBA" id="ARBA00022989"/>
    </source>
</evidence>
<evidence type="ECO:0000256" key="1">
    <source>
        <dbReference type="ARBA" id="ARBA00004127"/>
    </source>
</evidence>
<feature type="transmembrane region" description="Helical" evidence="8">
    <location>
        <begin position="226"/>
        <end position="251"/>
    </location>
</feature>
<feature type="compositionally biased region" description="Polar residues" evidence="7">
    <location>
        <begin position="15"/>
        <end position="33"/>
    </location>
</feature>
<keyword evidence="10" id="KW-1185">Reference proteome</keyword>
<comment type="caution">
    <text evidence="9">The sequence shown here is derived from an EMBL/GenBank/DDBJ whole genome shotgun (WGS) entry which is preliminary data.</text>
</comment>
<evidence type="ECO:0000256" key="6">
    <source>
        <dbReference type="ARBA" id="ARBA00023136"/>
    </source>
</evidence>
<feature type="transmembrane region" description="Helical" evidence="8">
    <location>
        <begin position="133"/>
        <end position="152"/>
    </location>
</feature>
<feature type="transmembrane region" description="Helical" evidence="8">
    <location>
        <begin position="164"/>
        <end position="182"/>
    </location>
</feature>
<feature type="compositionally biased region" description="Basic residues" evidence="7">
    <location>
        <begin position="1"/>
        <end position="14"/>
    </location>
</feature>
<name>A0ABR4BLM9_9LECA</name>
<protein>
    <recommendedName>
        <fullName evidence="11">UAA transporter</fullName>
    </recommendedName>
</protein>
<dbReference type="PANTHER" id="PTHR10778:SF4">
    <property type="entry name" value="NUCLEOTIDE SUGAR TRANSPORTER SLC35B4"/>
    <property type="match status" value="1"/>
</dbReference>
<organism evidence="9 10">
    <name type="scientific">Lepraria finkii</name>
    <dbReference type="NCBI Taxonomy" id="1340010"/>
    <lineage>
        <taxon>Eukaryota</taxon>
        <taxon>Fungi</taxon>
        <taxon>Dikarya</taxon>
        <taxon>Ascomycota</taxon>
        <taxon>Pezizomycotina</taxon>
        <taxon>Lecanoromycetes</taxon>
        <taxon>OSLEUM clade</taxon>
        <taxon>Lecanoromycetidae</taxon>
        <taxon>Lecanorales</taxon>
        <taxon>Lecanorineae</taxon>
        <taxon>Stereocaulaceae</taxon>
        <taxon>Lepraria</taxon>
    </lineage>
</organism>
<comment type="subcellular location">
    <subcellularLocation>
        <location evidence="1">Endomembrane system</location>
        <topology evidence="1">Multi-pass membrane protein</topology>
    </subcellularLocation>
</comment>
<evidence type="ECO:0000313" key="10">
    <source>
        <dbReference type="Proteomes" id="UP001590951"/>
    </source>
</evidence>
<dbReference type="Pfam" id="PF08449">
    <property type="entry name" value="UAA"/>
    <property type="match status" value="1"/>
</dbReference>
<evidence type="ECO:0000256" key="4">
    <source>
        <dbReference type="ARBA" id="ARBA00022692"/>
    </source>
</evidence>
<dbReference type="InterPro" id="IPR013657">
    <property type="entry name" value="SCL35B1-4/HUT1"/>
</dbReference>
<evidence type="ECO:0000256" key="2">
    <source>
        <dbReference type="ARBA" id="ARBA00022448"/>
    </source>
</evidence>
<proteinExistence type="predicted"/>
<gene>
    <name evidence="9" type="ORF">ABVK25_001424</name>
</gene>
<evidence type="ECO:0000256" key="8">
    <source>
        <dbReference type="SAM" id="Phobius"/>
    </source>
</evidence>
<feature type="transmembrane region" description="Helical" evidence="8">
    <location>
        <begin position="97"/>
        <end position="113"/>
    </location>
</feature>
<feature type="transmembrane region" description="Helical" evidence="8">
    <location>
        <begin position="188"/>
        <end position="206"/>
    </location>
</feature>
<feature type="transmembrane region" description="Helical" evidence="8">
    <location>
        <begin position="66"/>
        <end position="85"/>
    </location>
</feature>
<dbReference type="PANTHER" id="PTHR10778">
    <property type="entry name" value="SOLUTE CARRIER FAMILY 35 MEMBER B"/>
    <property type="match status" value="1"/>
</dbReference>
<reference evidence="9 10" key="1">
    <citation type="submission" date="2024-09" db="EMBL/GenBank/DDBJ databases">
        <title>Rethinking Asexuality: The Enigmatic Case of Functional Sexual Genes in Lepraria (Stereocaulaceae).</title>
        <authorList>
            <person name="Doellman M."/>
            <person name="Sun Y."/>
            <person name="Barcenas-Pena A."/>
            <person name="Lumbsch H.T."/>
            <person name="Grewe F."/>
        </authorList>
    </citation>
    <scope>NUCLEOTIDE SEQUENCE [LARGE SCALE GENOMIC DNA]</scope>
    <source>
        <strain evidence="9 10">Grewe 0041</strain>
    </source>
</reference>